<feature type="compositionally biased region" description="Low complexity" evidence="1">
    <location>
        <begin position="9"/>
        <end position="25"/>
    </location>
</feature>
<protein>
    <submittedName>
        <fullName evidence="3">Phospholipase D family protein</fullName>
    </submittedName>
</protein>
<dbReference type="SMART" id="SM00155">
    <property type="entry name" value="PLDc"/>
    <property type="match status" value="2"/>
</dbReference>
<name>A0A7Z2ZRF7_9BURK</name>
<dbReference type="CDD" id="cd09111">
    <property type="entry name" value="PLDc_ymdC_like_1"/>
    <property type="match status" value="1"/>
</dbReference>
<dbReference type="Proteomes" id="UP000502415">
    <property type="component" value="Chromosome"/>
</dbReference>
<dbReference type="SUPFAM" id="SSF56024">
    <property type="entry name" value="Phospholipase D/nuclease"/>
    <property type="match status" value="2"/>
</dbReference>
<dbReference type="RefSeq" id="WP_169434322.1">
    <property type="nucleotide sequence ID" value="NZ_CP051685.1"/>
</dbReference>
<dbReference type="KEGG" id="mfy:HH212_04825"/>
<dbReference type="EMBL" id="CP051685">
    <property type="protein sequence ID" value="QJD99427.1"/>
    <property type="molecule type" value="Genomic_DNA"/>
</dbReference>
<dbReference type="PANTHER" id="PTHR21248">
    <property type="entry name" value="CARDIOLIPIN SYNTHASE"/>
    <property type="match status" value="1"/>
</dbReference>
<dbReference type="PANTHER" id="PTHR21248:SF12">
    <property type="entry name" value="CARDIOLIPIN SYNTHASE C"/>
    <property type="match status" value="1"/>
</dbReference>
<dbReference type="InterPro" id="IPR001736">
    <property type="entry name" value="PLipase_D/transphosphatidylase"/>
</dbReference>
<dbReference type="InterPro" id="IPR025202">
    <property type="entry name" value="PLD-like_dom"/>
</dbReference>
<dbReference type="GO" id="GO:0032049">
    <property type="term" value="P:cardiolipin biosynthetic process"/>
    <property type="evidence" value="ECO:0007669"/>
    <property type="project" value="UniProtKB-ARBA"/>
</dbReference>
<dbReference type="GO" id="GO:0030572">
    <property type="term" value="F:phosphatidyltransferase activity"/>
    <property type="evidence" value="ECO:0007669"/>
    <property type="project" value="UniProtKB-ARBA"/>
</dbReference>
<gene>
    <name evidence="3" type="ORF">HH212_04825</name>
</gene>
<dbReference type="AlphaFoldDB" id="A0A7Z2ZRF7"/>
<evidence type="ECO:0000313" key="4">
    <source>
        <dbReference type="Proteomes" id="UP000502415"/>
    </source>
</evidence>
<organism evidence="3 4">
    <name type="scientific">Massilia forsythiae</name>
    <dbReference type="NCBI Taxonomy" id="2728020"/>
    <lineage>
        <taxon>Bacteria</taxon>
        <taxon>Pseudomonadati</taxon>
        <taxon>Pseudomonadota</taxon>
        <taxon>Betaproteobacteria</taxon>
        <taxon>Burkholderiales</taxon>
        <taxon>Oxalobacteraceae</taxon>
        <taxon>Telluria group</taxon>
        <taxon>Massilia</taxon>
    </lineage>
</organism>
<dbReference type="Pfam" id="PF13091">
    <property type="entry name" value="PLDc_2"/>
    <property type="match status" value="2"/>
</dbReference>
<evidence type="ECO:0000259" key="2">
    <source>
        <dbReference type="PROSITE" id="PS50035"/>
    </source>
</evidence>
<feature type="domain" description="PLD phosphodiesterase" evidence="2">
    <location>
        <begin position="426"/>
        <end position="453"/>
    </location>
</feature>
<accession>A0A7Z2ZRF7</accession>
<feature type="domain" description="PLD phosphodiesterase" evidence="2">
    <location>
        <begin position="188"/>
        <end position="215"/>
    </location>
</feature>
<dbReference type="CDD" id="cd09113">
    <property type="entry name" value="PLDc_ymdC_like_2"/>
    <property type="match status" value="1"/>
</dbReference>
<dbReference type="PROSITE" id="PS50035">
    <property type="entry name" value="PLD"/>
    <property type="match status" value="2"/>
</dbReference>
<evidence type="ECO:0000313" key="3">
    <source>
        <dbReference type="EMBL" id="QJD99427.1"/>
    </source>
</evidence>
<dbReference type="Gene3D" id="3.30.870.10">
    <property type="entry name" value="Endonuclease Chain A"/>
    <property type="match status" value="2"/>
</dbReference>
<proteinExistence type="predicted"/>
<keyword evidence="4" id="KW-1185">Reference proteome</keyword>
<feature type="region of interest" description="Disordered" evidence="1">
    <location>
        <begin position="1"/>
        <end position="25"/>
    </location>
</feature>
<sequence>MCAPAWTWRGRAPAASASSSPARSGRTAPGGWLLLAGAVTLGGCASLPPPGPRPVSSAFTDTGATALGSALAPLAAAHPGLSGIYPLSEGRDAFAARILLAQRAERSLDIQYYIWRNDLTGMLMLDALRSAAARGVRVRLLLDDNNTSGLDDILLALARQPNVEVRLFNPFALRGWRSIGYLTDFARLNRRMHNKSFTADNQVTIVGGRNIGDEYFGAAADLLFVDLDVIAAGPAARAVSADFDRYWNSRSAYPIAALVHDAAAPGPSVLAQRVAAVRAQPAAQAYLDAIRTLPFVEQLAQRRLPLEWAAARLVSDAPDKVLGAEQPQARMSAALRELMGEPRRRLDLVSPYFVPGSETTQSLAAMARQGVQVRILTNSLQATDVAAVHAGYAKRRRALLQAGVTVYELRRIGGAPQQRAGSFGSSASSLHAKTFGVDGQRIFVGSFNLDLRSIDLNTEMGLVIESAALADKLDARLTQVTPGRAYEVRLDTDGKLIWLQHTDGGVVRYHEEPGASVLKRAGVRVLSWLPIDWLL</sequence>
<reference evidence="3 4" key="1">
    <citation type="submission" date="2020-04" db="EMBL/GenBank/DDBJ databases">
        <title>Genome sequencing of novel species.</title>
        <authorList>
            <person name="Heo J."/>
            <person name="Kim S.-J."/>
            <person name="Kim J.-S."/>
            <person name="Hong S.-B."/>
            <person name="Kwon S.-W."/>
        </authorList>
    </citation>
    <scope>NUCLEOTIDE SEQUENCE [LARGE SCALE GENOMIC DNA]</scope>
    <source>
        <strain evidence="3 4">GN2-R2</strain>
    </source>
</reference>
<evidence type="ECO:0000256" key="1">
    <source>
        <dbReference type="SAM" id="MobiDB-lite"/>
    </source>
</evidence>